<evidence type="ECO:0000256" key="1">
    <source>
        <dbReference type="SAM" id="Phobius"/>
    </source>
</evidence>
<protein>
    <submittedName>
        <fullName evidence="3">Ion_trans domain-containing protein</fullName>
    </submittedName>
</protein>
<name>A0A1I8A390_9BILA</name>
<organism evidence="2 3">
    <name type="scientific">Steinernema glaseri</name>
    <dbReference type="NCBI Taxonomy" id="37863"/>
    <lineage>
        <taxon>Eukaryota</taxon>
        <taxon>Metazoa</taxon>
        <taxon>Ecdysozoa</taxon>
        <taxon>Nematoda</taxon>
        <taxon>Chromadorea</taxon>
        <taxon>Rhabditida</taxon>
        <taxon>Tylenchina</taxon>
        <taxon>Panagrolaimomorpha</taxon>
        <taxon>Strongyloidoidea</taxon>
        <taxon>Steinernematidae</taxon>
        <taxon>Steinernema</taxon>
    </lineage>
</organism>
<keyword evidence="1" id="KW-0472">Membrane</keyword>
<keyword evidence="1" id="KW-0812">Transmembrane</keyword>
<feature type="transmembrane region" description="Helical" evidence="1">
    <location>
        <begin position="31"/>
        <end position="55"/>
    </location>
</feature>
<reference evidence="3" key="1">
    <citation type="submission" date="2016-11" db="UniProtKB">
        <authorList>
            <consortium name="WormBaseParasite"/>
        </authorList>
    </citation>
    <scope>IDENTIFICATION</scope>
</reference>
<dbReference type="Proteomes" id="UP000095287">
    <property type="component" value="Unplaced"/>
</dbReference>
<proteinExistence type="predicted"/>
<evidence type="ECO:0000313" key="2">
    <source>
        <dbReference type="Proteomes" id="UP000095287"/>
    </source>
</evidence>
<keyword evidence="2" id="KW-1185">Reference proteome</keyword>
<accession>A0A1I8A390</accession>
<evidence type="ECO:0000313" key="3">
    <source>
        <dbReference type="WBParaSite" id="L893_g32414.t1"/>
    </source>
</evidence>
<keyword evidence="1" id="KW-1133">Transmembrane helix</keyword>
<dbReference type="WBParaSite" id="L893_g32414.t1">
    <property type="protein sequence ID" value="L893_g32414.t1"/>
    <property type="gene ID" value="L893_g32414"/>
</dbReference>
<dbReference type="AlphaFoldDB" id="A0A1I8A390"/>
<sequence length="81" mass="8749">MQNNSALQGQDDSALNLIYHDIVLSGDMIDPFIACAGLLFFAIFVLYVSTLYNLLTDSAGEFLPLENSVSCSTNGRTVSIV</sequence>